<reference evidence="3 4" key="1">
    <citation type="submission" date="2016-07" db="EMBL/GenBank/DDBJ databases">
        <title>Draft genome of the white-rot fungus Obba rivulosa 3A-2.</title>
        <authorList>
            <consortium name="DOE Joint Genome Institute"/>
            <person name="Miettinen O."/>
            <person name="Riley R."/>
            <person name="Acob R."/>
            <person name="Barry K."/>
            <person name="Cullen D."/>
            <person name="De Vries R."/>
            <person name="Hainaut M."/>
            <person name="Hatakka A."/>
            <person name="Henrissat B."/>
            <person name="Hilden K."/>
            <person name="Kuo R."/>
            <person name="Labutti K."/>
            <person name="Lipzen A."/>
            <person name="Makela M.R."/>
            <person name="Sandor L."/>
            <person name="Spatafora J.W."/>
            <person name="Grigoriev I.V."/>
            <person name="Hibbett D.S."/>
        </authorList>
    </citation>
    <scope>NUCLEOTIDE SEQUENCE [LARGE SCALE GENOMIC DNA]</scope>
    <source>
        <strain evidence="3 4">3A-2</strain>
    </source>
</reference>
<accession>A0A8E2AUR9</accession>
<proteinExistence type="predicted"/>
<feature type="transmembrane region" description="Helical" evidence="1">
    <location>
        <begin position="45"/>
        <end position="64"/>
    </location>
</feature>
<evidence type="ECO:0000313" key="4">
    <source>
        <dbReference type="Proteomes" id="UP000250043"/>
    </source>
</evidence>
<organism evidence="3 4">
    <name type="scientific">Obba rivulosa</name>
    <dbReference type="NCBI Taxonomy" id="1052685"/>
    <lineage>
        <taxon>Eukaryota</taxon>
        <taxon>Fungi</taxon>
        <taxon>Dikarya</taxon>
        <taxon>Basidiomycota</taxon>
        <taxon>Agaricomycotina</taxon>
        <taxon>Agaricomycetes</taxon>
        <taxon>Polyporales</taxon>
        <taxon>Gelatoporiaceae</taxon>
        <taxon>Obba</taxon>
    </lineage>
</organism>
<evidence type="ECO:0000259" key="2">
    <source>
        <dbReference type="Pfam" id="PF20153"/>
    </source>
</evidence>
<name>A0A8E2AUR9_9APHY</name>
<dbReference type="OrthoDB" id="3219854at2759"/>
<feature type="non-terminal residue" evidence="3">
    <location>
        <position position="1"/>
    </location>
</feature>
<keyword evidence="4" id="KW-1185">Reference proteome</keyword>
<gene>
    <name evidence="3" type="ORF">OBBRIDRAFT_739411</name>
</gene>
<feature type="domain" description="DUF6535" evidence="2">
    <location>
        <begin position="23"/>
        <end position="201"/>
    </location>
</feature>
<dbReference type="EMBL" id="KV722566">
    <property type="protein sequence ID" value="OCH85725.1"/>
    <property type="molecule type" value="Genomic_DNA"/>
</dbReference>
<dbReference type="Pfam" id="PF20153">
    <property type="entry name" value="DUF6535"/>
    <property type="match status" value="1"/>
</dbReference>
<feature type="transmembrane region" description="Helical" evidence="1">
    <location>
        <begin position="175"/>
        <end position="200"/>
    </location>
</feature>
<feature type="transmembrane region" description="Helical" evidence="1">
    <location>
        <begin position="115"/>
        <end position="138"/>
    </location>
</feature>
<keyword evidence="1" id="KW-1133">Transmembrane helix</keyword>
<feature type="transmembrane region" description="Helical" evidence="1">
    <location>
        <begin position="212"/>
        <end position="230"/>
    </location>
</feature>
<evidence type="ECO:0000313" key="3">
    <source>
        <dbReference type="EMBL" id="OCH85725.1"/>
    </source>
</evidence>
<keyword evidence="1" id="KW-0812">Transmembrane</keyword>
<sequence length="241" mass="26357">MSGSTQSTSCANTTDPATADEKWNEFAEKLYERDKITAKAWKDEIDTLLTFAGLYSVILTAFNIELYKPLQPSDPTSDSSTQALIHLIGILSNGSIPPVLAASSGDTKPPPSASVWINALMFSSLVLSLSSASISILVRQWLNSFINPHSGNGMRSAYIHCLRWNRGLELWKVHWILNTLSILLQLALGLFLFGLLIFLWTLNKNVAAAPTLFAGSLGTFWIFSTLAPAFCPSCPYKSPQS</sequence>
<feature type="transmembrane region" description="Helical" evidence="1">
    <location>
        <begin position="84"/>
        <end position="103"/>
    </location>
</feature>
<dbReference type="Proteomes" id="UP000250043">
    <property type="component" value="Unassembled WGS sequence"/>
</dbReference>
<evidence type="ECO:0000256" key="1">
    <source>
        <dbReference type="SAM" id="Phobius"/>
    </source>
</evidence>
<dbReference type="AlphaFoldDB" id="A0A8E2AUR9"/>
<keyword evidence="1" id="KW-0472">Membrane</keyword>
<dbReference type="InterPro" id="IPR045338">
    <property type="entry name" value="DUF6535"/>
</dbReference>
<protein>
    <recommendedName>
        <fullName evidence="2">DUF6535 domain-containing protein</fullName>
    </recommendedName>
</protein>